<dbReference type="GO" id="GO:0005886">
    <property type="term" value="C:plasma membrane"/>
    <property type="evidence" value="ECO:0007669"/>
    <property type="project" value="UniProtKB-SubCell"/>
</dbReference>
<dbReference type="InterPro" id="IPR010432">
    <property type="entry name" value="RDD"/>
</dbReference>
<organism evidence="8 9">
    <name type="scientific">Cognaticolwellia beringensis</name>
    <dbReference type="NCBI Taxonomy" id="1967665"/>
    <lineage>
        <taxon>Bacteria</taxon>
        <taxon>Pseudomonadati</taxon>
        <taxon>Pseudomonadota</taxon>
        <taxon>Gammaproteobacteria</taxon>
        <taxon>Alteromonadales</taxon>
        <taxon>Colwelliaceae</taxon>
        <taxon>Cognaticolwellia</taxon>
    </lineage>
</organism>
<evidence type="ECO:0000256" key="4">
    <source>
        <dbReference type="ARBA" id="ARBA00022989"/>
    </source>
</evidence>
<dbReference type="Pfam" id="PF06271">
    <property type="entry name" value="RDD"/>
    <property type="match status" value="1"/>
</dbReference>
<proteinExistence type="predicted"/>
<dbReference type="InterPro" id="IPR051791">
    <property type="entry name" value="Pra-immunoreactive"/>
</dbReference>
<evidence type="ECO:0000256" key="3">
    <source>
        <dbReference type="ARBA" id="ARBA00022692"/>
    </source>
</evidence>
<feature type="transmembrane region" description="Helical" evidence="6">
    <location>
        <begin position="56"/>
        <end position="73"/>
    </location>
</feature>
<dbReference type="AlphaFoldDB" id="A0A222GDW2"/>
<reference evidence="8 9" key="1">
    <citation type="submission" date="2017-08" db="EMBL/GenBank/DDBJ databases">
        <title>Complete genome of Colwellia sp. NB097-1, a psychrophile bacterium ioslated from Bering Sea.</title>
        <authorList>
            <person name="Chen X."/>
        </authorList>
    </citation>
    <scope>NUCLEOTIDE SEQUENCE [LARGE SCALE GENOMIC DNA]</scope>
    <source>
        <strain evidence="8 9">NB097-1</strain>
    </source>
</reference>
<keyword evidence="5 6" id="KW-0472">Membrane</keyword>
<evidence type="ECO:0000259" key="7">
    <source>
        <dbReference type="Pfam" id="PF06271"/>
    </source>
</evidence>
<sequence>MTINGQSVQYVGFWSRLGASVIDSIIIILLTYPILYFIYGAQYFDSDVSSQGWTDFIVSYLLPVVAVILFWVYKSATPGKMAVSAKIVDENTGNKPSTQQFIIRYLGYYVSILALGLGFFWIAWDEKKQGWHDKMASTVVIVDNKSR</sequence>
<gene>
    <name evidence="8" type="ORF">B5D82_04425</name>
</gene>
<keyword evidence="3 6" id="KW-0812">Transmembrane</keyword>
<dbReference type="EMBL" id="CP020465">
    <property type="protein sequence ID" value="ASP49882.1"/>
    <property type="molecule type" value="Genomic_DNA"/>
</dbReference>
<dbReference type="PANTHER" id="PTHR36115:SF4">
    <property type="entry name" value="MEMBRANE PROTEIN"/>
    <property type="match status" value="1"/>
</dbReference>
<accession>A0A222GDW2</accession>
<evidence type="ECO:0000256" key="6">
    <source>
        <dbReference type="SAM" id="Phobius"/>
    </source>
</evidence>
<dbReference type="KEGG" id="cber:B5D82_04425"/>
<dbReference type="Proteomes" id="UP000202259">
    <property type="component" value="Chromosome"/>
</dbReference>
<evidence type="ECO:0000256" key="5">
    <source>
        <dbReference type="ARBA" id="ARBA00023136"/>
    </source>
</evidence>
<keyword evidence="4 6" id="KW-1133">Transmembrane helix</keyword>
<protein>
    <submittedName>
        <fullName evidence="8">RDD family protein</fullName>
    </submittedName>
</protein>
<dbReference type="OrthoDB" id="9793824at2"/>
<feature type="transmembrane region" description="Helical" evidence="6">
    <location>
        <begin position="21"/>
        <end position="44"/>
    </location>
</feature>
<feature type="domain" description="RDD" evidence="7">
    <location>
        <begin position="10"/>
        <end position="136"/>
    </location>
</feature>
<evidence type="ECO:0000313" key="8">
    <source>
        <dbReference type="EMBL" id="ASP49882.1"/>
    </source>
</evidence>
<feature type="transmembrane region" description="Helical" evidence="6">
    <location>
        <begin position="105"/>
        <end position="124"/>
    </location>
</feature>
<comment type="subcellular location">
    <subcellularLocation>
        <location evidence="1">Cell membrane</location>
        <topology evidence="1">Multi-pass membrane protein</topology>
    </subcellularLocation>
</comment>
<keyword evidence="9" id="KW-1185">Reference proteome</keyword>
<evidence type="ECO:0000256" key="2">
    <source>
        <dbReference type="ARBA" id="ARBA00022475"/>
    </source>
</evidence>
<name>A0A222GDW2_9GAMM</name>
<evidence type="ECO:0000256" key="1">
    <source>
        <dbReference type="ARBA" id="ARBA00004651"/>
    </source>
</evidence>
<keyword evidence="2" id="KW-1003">Cell membrane</keyword>
<dbReference type="PANTHER" id="PTHR36115">
    <property type="entry name" value="PROLINE-RICH ANTIGEN HOMOLOG-RELATED"/>
    <property type="match status" value="1"/>
</dbReference>
<evidence type="ECO:0000313" key="9">
    <source>
        <dbReference type="Proteomes" id="UP000202259"/>
    </source>
</evidence>